<keyword evidence="11" id="KW-1185">Reference proteome</keyword>
<comment type="subunit">
    <text evidence="7">Heterotrimeric transcription factor composed of three components, NF-YA, NF-YB and NF-YC. NF-YB and NF-YC must interact and dimerize for NF-YA association and DNA binding.</text>
</comment>
<dbReference type="EMBL" id="JBAMMX010000013">
    <property type="protein sequence ID" value="KAK6928740.1"/>
    <property type="molecule type" value="Genomic_DNA"/>
</dbReference>
<sequence>MPTKREGDDRRLEHDAQGPPSSAVYSQPWWRGIGKSAISPSELGENASKMSSVEQLNGAAANASMAQTNGANKGLDRNNGRENQHLKQVPSSTPPTMSEHVEPNSQMELVGHSIVLTSYPYSDPHYGGIMSSYGPQAMVPPPLYGMPQARMPLPLEMEEEPVYVNAKQYHGILRRRQIRAKAEMEKKLTKVRKPYLHESRHLHAMRRARGCGGRFLNTKKSDGNSANSTSQKGTNSMQAGGTSASEHSLAHSSSNFASSGNHQILNALRFQDICTSFNGYSNHQSTSSDDEEEDDCYNQQSGSISVNGGSRQAPPNI</sequence>
<keyword evidence="6 8" id="KW-0539">Nucleus</keyword>
<feature type="compositionally biased region" description="Basic and acidic residues" evidence="9">
    <location>
        <begin position="74"/>
        <end position="85"/>
    </location>
</feature>
<evidence type="ECO:0000256" key="2">
    <source>
        <dbReference type="ARBA" id="ARBA00023015"/>
    </source>
</evidence>
<dbReference type="GO" id="GO:0016602">
    <property type="term" value="C:CCAAT-binding factor complex"/>
    <property type="evidence" value="ECO:0007669"/>
    <property type="project" value="InterPro"/>
</dbReference>
<evidence type="ECO:0000256" key="3">
    <source>
        <dbReference type="ARBA" id="ARBA00023125"/>
    </source>
</evidence>
<keyword evidence="4" id="KW-0010">Activator</keyword>
<keyword evidence="3 8" id="KW-0238">DNA-binding</keyword>
<reference evidence="10 11" key="1">
    <citation type="submission" date="2023-12" db="EMBL/GenBank/DDBJ databases">
        <title>A high-quality genome assembly for Dillenia turbinata (Dilleniales).</title>
        <authorList>
            <person name="Chanderbali A."/>
        </authorList>
    </citation>
    <scope>NUCLEOTIDE SEQUENCE [LARGE SCALE GENOMIC DNA]</scope>
    <source>
        <strain evidence="10">LSX21</strain>
        <tissue evidence="10">Leaf</tissue>
    </source>
</reference>
<dbReference type="PROSITE" id="PS00686">
    <property type="entry name" value="NFYA_HAP2_1"/>
    <property type="match status" value="1"/>
</dbReference>
<dbReference type="InterPro" id="IPR018362">
    <property type="entry name" value="CCAAT-binding_factor_CS"/>
</dbReference>
<comment type="caution">
    <text evidence="10">The sequence shown here is derived from an EMBL/GenBank/DDBJ whole genome shotgun (WGS) entry which is preliminary data.</text>
</comment>
<dbReference type="PRINTS" id="PR00616">
    <property type="entry name" value="CCAATSUBUNTB"/>
</dbReference>
<dbReference type="PROSITE" id="PS51152">
    <property type="entry name" value="NFYA_HAP2_2"/>
    <property type="match status" value="1"/>
</dbReference>
<dbReference type="GO" id="GO:0003700">
    <property type="term" value="F:DNA-binding transcription factor activity"/>
    <property type="evidence" value="ECO:0007669"/>
    <property type="project" value="UniProtKB-UniRule"/>
</dbReference>
<keyword evidence="5 8" id="KW-0804">Transcription</keyword>
<organism evidence="10 11">
    <name type="scientific">Dillenia turbinata</name>
    <dbReference type="NCBI Taxonomy" id="194707"/>
    <lineage>
        <taxon>Eukaryota</taxon>
        <taxon>Viridiplantae</taxon>
        <taxon>Streptophyta</taxon>
        <taxon>Embryophyta</taxon>
        <taxon>Tracheophyta</taxon>
        <taxon>Spermatophyta</taxon>
        <taxon>Magnoliopsida</taxon>
        <taxon>eudicotyledons</taxon>
        <taxon>Gunneridae</taxon>
        <taxon>Pentapetalae</taxon>
        <taxon>Dilleniales</taxon>
        <taxon>Dilleniaceae</taxon>
        <taxon>Dillenia</taxon>
    </lineage>
</organism>
<comment type="subcellular location">
    <subcellularLocation>
        <location evidence="1 8">Nucleus</location>
    </subcellularLocation>
</comment>
<feature type="compositionally biased region" description="Polar residues" evidence="9">
    <location>
        <begin position="223"/>
        <end position="242"/>
    </location>
</feature>
<protein>
    <recommendedName>
        <fullName evidence="8">Nuclear transcription factor Y subunit</fullName>
    </recommendedName>
</protein>
<gene>
    <name evidence="10" type="ORF">RJ641_004945</name>
</gene>
<feature type="compositionally biased region" description="Polar residues" evidence="9">
    <location>
        <begin position="297"/>
        <end position="317"/>
    </location>
</feature>
<dbReference type="Proteomes" id="UP001370490">
    <property type="component" value="Unassembled WGS sequence"/>
</dbReference>
<evidence type="ECO:0000256" key="5">
    <source>
        <dbReference type="ARBA" id="ARBA00023163"/>
    </source>
</evidence>
<evidence type="ECO:0000256" key="6">
    <source>
        <dbReference type="ARBA" id="ARBA00023242"/>
    </source>
</evidence>
<keyword evidence="2 8" id="KW-0805">Transcription regulation</keyword>
<comment type="similarity">
    <text evidence="8">Belongs to the NFYA/HAP2 subunit family.</text>
</comment>
<comment type="function">
    <text evidence="8">Component of the sequence-specific heterotrimeric transcription factor (NF-Y) which specifically recognizes a 5'-CCAAT-3' box motif found in the promoters of its target genes.</text>
</comment>
<dbReference type="AlphaFoldDB" id="A0AAN8ZB03"/>
<feature type="compositionally biased region" description="Low complexity" evidence="9">
    <location>
        <begin position="243"/>
        <end position="255"/>
    </location>
</feature>
<feature type="region of interest" description="Disordered" evidence="9">
    <location>
        <begin position="213"/>
        <end position="255"/>
    </location>
</feature>
<dbReference type="PANTHER" id="PTHR12632">
    <property type="entry name" value="TRANSCRIPTION FACTOR NF-Y ALPHA-RELATED"/>
    <property type="match status" value="1"/>
</dbReference>
<dbReference type="SMART" id="SM00521">
    <property type="entry name" value="CBF"/>
    <property type="match status" value="1"/>
</dbReference>
<dbReference type="Pfam" id="PF02045">
    <property type="entry name" value="CBFB_NFYA"/>
    <property type="match status" value="1"/>
</dbReference>
<name>A0AAN8ZB03_9MAGN</name>
<dbReference type="Gene3D" id="6.10.250.2430">
    <property type="match status" value="1"/>
</dbReference>
<dbReference type="GO" id="GO:0003677">
    <property type="term" value="F:DNA binding"/>
    <property type="evidence" value="ECO:0007669"/>
    <property type="project" value="UniProtKB-KW"/>
</dbReference>
<accession>A0AAN8ZB03</accession>
<evidence type="ECO:0000256" key="9">
    <source>
        <dbReference type="SAM" id="MobiDB-lite"/>
    </source>
</evidence>
<proteinExistence type="inferred from homology"/>
<evidence type="ECO:0000256" key="1">
    <source>
        <dbReference type="ARBA" id="ARBA00004123"/>
    </source>
</evidence>
<evidence type="ECO:0000313" key="11">
    <source>
        <dbReference type="Proteomes" id="UP001370490"/>
    </source>
</evidence>
<evidence type="ECO:0000256" key="7">
    <source>
        <dbReference type="ARBA" id="ARBA00025911"/>
    </source>
</evidence>
<feature type="region of interest" description="Disordered" evidence="9">
    <location>
        <begin position="280"/>
        <end position="317"/>
    </location>
</feature>
<evidence type="ECO:0000256" key="8">
    <source>
        <dbReference type="RuleBase" id="RU367155"/>
    </source>
</evidence>
<feature type="compositionally biased region" description="Basic and acidic residues" evidence="9">
    <location>
        <begin position="1"/>
        <end position="16"/>
    </location>
</feature>
<evidence type="ECO:0000256" key="4">
    <source>
        <dbReference type="ARBA" id="ARBA00023159"/>
    </source>
</evidence>
<evidence type="ECO:0000313" key="10">
    <source>
        <dbReference type="EMBL" id="KAK6928740.1"/>
    </source>
</evidence>
<feature type="region of interest" description="Disordered" evidence="9">
    <location>
        <begin position="1"/>
        <end position="101"/>
    </location>
</feature>
<dbReference type="InterPro" id="IPR001289">
    <property type="entry name" value="NFYA"/>
</dbReference>